<proteinExistence type="predicted"/>
<dbReference type="Gene3D" id="1.20.120.1870">
    <property type="entry name" value="Fic/DOC protein, Fido domain"/>
    <property type="match status" value="1"/>
</dbReference>
<evidence type="ECO:0000313" key="2">
    <source>
        <dbReference type="EMBL" id="KJC64395.1"/>
    </source>
</evidence>
<dbReference type="NCBIfam" id="TIGR01550">
    <property type="entry name" value="DOC_P1"/>
    <property type="match status" value="1"/>
</dbReference>
<dbReference type="InterPro" id="IPR053737">
    <property type="entry name" value="Type_II_TA_Toxin"/>
</dbReference>
<reference evidence="2" key="2">
    <citation type="submission" date="2015-02" db="EMBL/GenBank/DDBJ databases">
        <authorList>
            <person name="Vasilyev I.Y."/>
            <person name="Siniagina M.N."/>
            <person name="Malanin S.Y."/>
            <person name="Boulygina E.A."/>
            <person name="Grygoryeva T.V."/>
            <person name="Yarullina D.R."/>
            <person name="Ilinskaya O.N."/>
        </authorList>
    </citation>
    <scope>NUCLEOTIDE SEQUENCE</scope>
    <source>
        <strain evidence="2">VKM Ac-1804</strain>
    </source>
</reference>
<evidence type="ECO:0000313" key="3">
    <source>
        <dbReference type="EMBL" id="SKB02579.1"/>
    </source>
</evidence>
<organism evidence="3 5">
    <name type="scientific">Agreia bicolorata</name>
    <dbReference type="NCBI Taxonomy" id="110935"/>
    <lineage>
        <taxon>Bacteria</taxon>
        <taxon>Bacillati</taxon>
        <taxon>Actinomycetota</taxon>
        <taxon>Actinomycetes</taxon>
        <taxon>Micrococcales</taxon>
        <taxon>Microbacteriaceae</taxon>
        <taxon>Agreia</taxon>
    </lineage>
</organism>
<accession>A0A1T4YLA2</accession>
<evidence type="ECO:0000259" key="1">
    <source>
        <dbReference type="PROSITE" id="PS51459"/>
    </source>
</evidence>
<dbReference type="GO" id="GO:0016301">
    <property type="term" value="F:kinase activity"/>
    <property type="evidence" value="ECO:0007669"/>
    <property type="project" value="InterPro"/>
</dbReference>
<keyword evidence="4" id="KW-1185">Reference proteome</keyword>
<dbReference type="EMBL" id="FUYG01000012">
    <property type="protein sequence ID" value="SKB02579.1"/>
    <property type="molecule type" value="Genomic_DNA"/>
</dbReference>
<evidence type="ECO:0000313" key="4">
    <source>
        <dbReference type="Proteomes" id="UP000032503"/>
    </source>
</evidence>
<dbReference type="InterPro" id="IPR006440">
    <property type="entry name" value="Doc"/>
</dbReference>
<dbReference type="PANTHER" id="PTHR39426:SF1">
    <property type="entry name" value="HOMOLOGY TO DEATH-ON-CURING PROTEIN OF PHAGE P1"/>
    <property type="match status" value="1"/>
</dbReference>
<dbReference type="AlphaFoldDB" id="A0A1T4YLA2"/>
<dbReference type="InterPro" id="IPR003812">
    <property type="entry name" value="Fido"/>
</dbReference>
<reference evidence="3" key="4">
    <citation type="submission" date="2017-02" db="EMBL/GenBank/DDBJ databases">
        <authorList>
            <person name="Peterson S.W."/>
        </authorList>
    </citation>
    <scope>NUCLEOTIDE SEQUENCE [LARGE SCALE GENOMIC DNA]</scope>
    <source>
        <strain evidence="3">VKM Ac-2052</strain>
    </source>
</reference>
<gene>
    <name evidence="3" type="ORF">SAMN06295879_3551</name>
    <name evidence="2" type="ORF">TZ00_08120</name>
</gene>
<sequence length="125" mass="13607">MIYLRLDELLYVAERAIGPDVLIRDHGLLESALARPQASAFGQDAYPTLPLKAAALVHSLARNHGLVDGNKRLSLSALIAFLGMNGRRLTWTNDEAYELIVAIASGTLDEVNEIAATIERGSTHR</sequence>
<reference evidence="2 4" key="1">
    <citation type="journal article" date="2001" name="Int. J. Syst. Evol. Microbiol.">
        <title>Agreia bicolorata gen. nov., sp. nov., to accommodate actinobacteria isolated from narrow reed grass infected by the nematode Heteroanguina graminophila.</title>
        <authorList>
            <person name="Evtushenko L.I."/>
            <person name="Dorofeeva L.V."/>
            <person name="Dobrovolskaya T.G."/>
            <person name="Streshinskaya G.M."/>
            <person name="Subbotin S.A."/>
            <person name="Tiedje J.M."/>
        </authorList>
    </citation>
    <scope>NUCLEOTIDE SEQUENCE [LARGE SCALE GENOMIC DNA]</scope>
    <source>
        <strain evidence="2 4">VKM Ac-1804</strain>
    </source>
</reference>
<dbReference type="Proteomes" id="UP000189735">
    <property type="component" value="Unassembled WGS sequence"/>
</dbReference>
<dbReference type="Pfam" id="PF02661">
    <property type="entry name" value="Fic"/>
    <property type="match status" value="1"/>
</dbReference>
<name>A0A1T4YLA2_9MICO</name>
<dbReference type="RefSeq" id="WP_044440749.1">
    <property type="nucleotide sequence ID" value="NZ_FUYG01000012.1"/>
</dbReference>
<dbReference type="EMBL" id="JYFC01000003">
    <property type="protein sequence ID" value="KJC64395.1"/>
    <property type="molecule type" value="Genomic_DNA"/>
</dbReference>
<reference evidence="5" key="3">
    <citation type="submission" date="2017-02" db="EMBL/GenBank/DDBJ databases">
        <authorList>
            <person name="Varghese N."/>
            <person name="Submissions S."/>
        </authorList>
    </citation>
    <scope>NUCLEOTIDE SEQUENCE [LARGE SCALE GENOMIC DNA]</scope>
    <source>
        <strain evidence="5">VKM Ac-2052</strain>
    </source>
</reference>
<protein>
    <submittedName>
        <fullName evidence="2 3">Death on curing protein</fullName>
    </submittedName>
</protein>
<dbReference type="PROSITE" id="PS51459">
    <property type="entry name" value="FIDO"/>
    <property type="match status" value="1"/>
</dbReference>
<feature type="domain" description="Fido" evidence="1">
    <location>
        <begin position="1"/>
        <end position="120"/>
    </location>
</feature>
<dbReference type="PANTHER" id="PTHR39426">
    <property type="entry name" value="HOMOLOGY TO DEATH-ON-CURING PROTEIN OF PHAGE P1"/>
    <property type="match status" value="1"/>
</dbReference>
<dbReference type="Proteomes" id="UP000032503">
    <property type="component" value="Unassembled WGS sequence"/>
</dbReference>
<evidence type="ECO:0000313" key="5">
    <source>
        <dbReference type="Proteomes" id="UP000189735"/>
    </source>
</evidence>